<dbReference type="Proteomes" id="UP000199529">
    <property type="component" value="Unassembled WGS sequence"/>
</dbReference>
<evidence type="ECO:0000313" key="4">
    <source>
        <dbReference type="Proteomes" id="UP000199529"/>
    </source>
</evidence>
<organism evidence="3 4">
    <name type="scientific">Saccharopolyspora shandongensis</name>
    <dbReference type="NCBI Taxonomy" id="418495"/>
    <lineage>
        <taxon>Bacteria</taxon>
        <taxon>Bacillati</taxon>
        <taxon>Actinomycetota</taxon>
        <taxon>Actinomycetes</taxon>
        <taxon>Pseudonocardiales</taxon>
        <taxon>Pseudonocardiaceae</taxon>
        <taxon>Saccharopolyspora</taxon>
    </lineage>
</organism>
<proteinExistence type="predicted"/>
<reference evidence="4" key="1">
    <citation type="submission" date="2016-10" db="EMBL/GenBank/DDBJ databases">
        <authorList>
            <person name="Varghese N."/>
            <person name="Submissions S."/>
        </authorList>
    </citation>
    <scope>NUCLEOTIDE SEQUENCE [LARGE SCALE GENOMIC DNA]</scope>
    <source>
        <strain evidence="4">CGMCC 4.3530</strain>
    </source>
</reference>
<dbReference type="InterPro" id="IPR023393">
    <property type="entry name" value="START-like_dom_sf"/>
</dbReference>
<name>A0A1H3R7G5_9PSEU</name>
<evidence type="ECO:0000256" key="2">
    <source>
        <dbReference type="SAM" id="Phobius"/>
    </source>
</evidence>
<sequence length="229" mass="24636">MSGIDPSTSPNQQARPRRRRGARAALLAIPLAAGILGAIVIPTLAGTGGHTAGPDSLTCQGEGVDPTAKVRYRTETFIRAPLSTVWKLQTDVASWPSWQQPVSSAERLDADSFRKHSQFRWTTPVPPTPANPATTLVITSTVQQLQRDKCIRWTGSAIGEGLQIDGVHVWNFTEVDGGVLVRTEETHTGPQVDANVPLATDHLGQGLEAWLTALKTTAESGQYRPTDNT</sequence>
<dbReference type="Gene3D" id="3.30.530.20">
    <property type="match status" value="1"/>
</dbReference>
<dbReference type="EMBL" id="FNOK01000052">
    <property type="protein sequence ID" value="SDZ21724.1"/>
    <property type="molecule type" value="Genomic_DNA"/>
</dbReference>
<keyword evidence="2" id="KW-0812">Transmembrane</keyword>
<accession>A0A1H3R7G5</accession>
<dbReference type="SUPFAM" id="SSF55961">
    <property type="entry name" value="Bet v1-like"/>
    <property type="match status" value="1"/>
</dbReference>
<feature type="compositionally biased region" description="Polar residues" evidence="1">
    <location>
        <begin position="1"/>
        <end position="13"/>
    </location>
</feature>
<keyword evidence="2" id="KW-0472">Membrane</keyword>
<evidence type="ECO:0000256" key="1">
    <source>
        <dbReference type="SAM" id="MobiDB-lite"/>
    </source>
</evidence>
<dbReference type="OrthoDB" id="156693at2"/>
<dbReference type="InterPro" id="IPR019587">
    <property type="entry name" value="Polyketide_cyclase/dehydratase"/>
</dbReference>
<keyword evidence="4" id="KW-1185">Reference proteome</keyword>
<feature type="transmembrane region" description="Helical" evidence="2">
    <location>
        <begin position="24"/>
        <end position="45"/>
    </location>
</feature>
<keyword evidence="2" id="KW-1133">Transmembrane helix</keyword>
<dbReference type="AlphaFoldDB" id="A0A1H3R7G5"/>
<evidence type="ECO:0000313" key="3">
    <source>
        <dbReference type="EMBL" id="SDZ21724.1"/>
    </source>
</evidence>
<dbReference type="STRING" id="418495.SAMN05216215_105237"/>
<gene>
    <name evidence="3" type="ORF">SAMN05216215_105237</name>
</gene>
<dbReference type="Pfam" id="PF10604">
    <property type="entry name" value="Polyketide_cyc2"/>
    <property type="match status" value="1"/>
</dbReference>
<feature type="region of interest" description="Disordered" evidence="1">
    <location>
        <begin position="1"/>
        <end position="21"/>
    </location>
</feature>
<dbReference type="RefSeq" id="WP_093275146.1">
    <property type="nucleotide sequence ID" value="NZ_FNOK01000052.1"/>
</dbReference>
<protein>
    <submittedName>
        <fullName evidence="3">Polyketide cyclase / dehydrase and lipid transport</fullName>
    </submittedName>
</protein>